<dbReference type="EC" id="1.2.7.11" evidence="3"/>
<dbReference type="EMBL" id="CP011055">
    <property type="protein sequence ID" value="AKA72957.1"/>
    <property type="molecule type" value="Genomic_DNA"/>
</dbReference>
<dbReference type="KEGG" id="ssof:SULC_0558"/>
<dbReference type="EMBL" id="CP033236">
    <property type="protein sequence ID" value="AZF70088.1"/>
    <property type="molecule type" value="Genomic_DNA"/>
</dbReference>
<dbReference type="EMBL" id="CP050869">
    <property type="protein sequence ID" value="QPG49955.1"/>
    <property type="molecule type" value="Genomic_DNA"/>
</dbReference>
<evidence type="ECO:0000313" key="21">
    <source>
        <dbReference type="Proteomes" id="UP000033106"/>
    </source>
</evidence>
<dbReference type="CDD" id="cd03376">
    <property type="entry name" value="TPP_PFOR_porB_like"/>
    <property type="match status" value="1"/>
</dbReference>
<dbReference type="Proteomes" id="UP000269431">
    <property type="component" value="Chromosome"/>
</dbReference>
<name>A0A0E3M9N8_SACSO</name>
<dbReference type="EMBL" id="LT549890">
    <property type="protein sequence ID" value="SAI86433.1"/>
    <property type="molecule type" value="Genomic_DNA"/>
</dbReference>
<feature type="domain" description="Thiamine pyrophosphate enzyme TPP-binding" evidence="6">
    <location>
        <begin position="49"/>
        <end position="204"/>
    </location>
</feature>
<evidence type="ECO:0000313" key="16">
    <source>
        <dbReference type="EMBL" id="AZF83153.1"/>
    </source>
</evidence>
<dbReference type="PATRIC" id="fig|2287.6.peg.583"/>
<reference evidence="17 30" key="6">
    <citation type="journal article" date="2020" name="Nat. Commun.">
        <title>The structures of two archaeal type IV pili illuminate evolutionary relationships.</title>
        <authorList>
            <person name="Wang F."/>
            <person name="Baquero D.P."/>
            <person name="Su Z."/>
            <person name="Beltran L.C."/>
            <person name="Prangishvili D."/>
            <person name="Krupovic M."/>
            <person name="Egelman E.H."/>
        </authorList>
    </citation>
    <scope>NUCLEOTIDE SEQUENCE [LARGE SCALE GENOMIC DNA]</scope>
    <source>
        <strain evidence="17 30">POZ149</strain>
    </source>
</reference>
<dbReference type="AlphaFoldDB" id="A0A0E3M9N8"/>
<dbReference type="Proteomes" id="UP000282269">
    <property type="component" value="Chromosome"/>
</dbReference>
<dbReference type="EMBL" id="CP033238">
    <property type="protein sequence ID" value="AZF75330.1"/>
    <property type="molecule type" value="Genomic_DNA"/>
</dbReference>
<evidence type="ECO:0000256" key="3">
    <source>
        <dbReference type="ARBA" id="ARBA00012691"/>
    </source>
</evidence>
<comment type="subunit">
    <text evidence="2">Heterodimer composed of an alpha and a beta subunit.</text>
</comment>
<dbReference type="NCBIfam" id="NF008819">
    <property type="entry name" value="PRK11865.1"/>
    <property type="match status" value="1"/>
</dbReference>
<evidence type="ECO:0000256" key="1">
    <source>
        <dbReference type="ARBA" id="ARBA00003908"/>
    </source>
</evidence>
<dbReference type="Proteomes" id="UP000275843">
    <property type="component" value="Chromosome"/>
</dbReference>
<dbReference type="GeneID" id="1452785"/>
<dbReference type="Proteomes" id="UP000076770">
    <property type="component" value="Chromosome i"/>
</dbReference>
<dbReference type="RefSeq" id="WP_009990254.1">
    <property type="nucleotide sequence ID" value="NZ_CP011055.2"/>
</dbReference>
<organism evidence="7 20">
    <name type="scientific">Saccharolobus solfataricus</name>
    <name type="common">Sulfolobus solfataricus</name>
    <dbReference type="NCBI Taxonomy" id="2287"/>
    <lineage>
        <taxon>Archaea</taxon>
        <taxon>Thermoproteota</taxon>
        <taxon>Thermoprotei</taxon>
        <taxon>Sulfolobales</taxon>
        <taxon>Sulfolobaceae</taxon>
        <taxon>Saccharolobus</taxon>
    </lineage>
</organism>
<proteinExistence type="predicted"/>
<evidence type="ECO:0000313" key="18">
    <source>
        <dbReference type="EMBL" id="SAI86433.1"/>
    </source>
</evidence>
<evidence type="ECO:0000313" key="29">
    <source>
        <dbReference type="Proteomes" id="UP000282269"/>
    </source>
</evidence>
<evidence type="ECO:0000313" key="8">
    <source>
        <dbReference type="EMBL" id="AKA75656.1"/>
    </source>
</evidence>
<dbReference type="GO" id="GO:0018491">
    <property type="term" value="F:2-oxobutyrate synthase activity"/>
    <property type="evidence" value="ECO:0007669"/>
    <property type="project" value="UniProtKB-ARBA"/>
</dbReference>
<evidence type="ECO:0000313" key="15">
    <source>
        <dbReference type="EMBL" id="AZF80545.1"/>
    </source>
</evidence>
<dbReference type="PANTHER" id="PTHR42897:SF1">
    <property type="entry name" value="2-OXOACID OXIDOREDUCTASE (FERREDOXIN)"/>
    <property type="match status" value="1"/>
</dbReference>
<dbReference type="GO" id="GO:0047553">
    <property type="term" value="F:2-oxoglutarate synthase activity"/>
    <property type="evidence" value="ECO:0007669"/>
    <property type="project" value="UniProtKB-ARBA"/>
</dbReference>
<evidence type="ECO:0000259" key="6">
    <source>
        <dbReference type="Pfam" id="PF02775"/>
    </source>
</evidence>
<dbReference type="GeneID" id="44128499"/>
<dbReference type="EMBL" id="CP033235">
    <property type="protein sequence ID" value="AZF67468.1"/>
    <property type="molecule type" value="Genomic_DNA"/>
</dbReference>
<evidence type="ECO:0000313" key="23">
    <source>
        <dbReference type="Proteomes" id="UP000267993"/>
    </source>
</evidence>
<reference evidence="22" key="2">
    <citation type="submission" date="2016-04" db="EMBL/GenBank/DDBJ databases">
        <authorList>
            <person name="Shah S.A."/>
            <person name="Garrett R.A."/>
        </authorList>
    </citation>
    <scope>NUCLEOTIDE SEQUENCE [LARGE SCALE GENOMIC DNA]</scope>
    <source>
        <strain evidence="22">ATCC 35091 / DSM 1616 / JCM 8930 / NBRC 15331 / P1</strain>
    </source>
</reference>
<dbReference type="OrthoDB" id="296931at2157"/>
<dbReference type="SUPFAM" id="SSF52518">
    <property type="entry name" value="Thiamin diphosphate-binding fold (THDP-binding)"/>
    <property type="match status" value="1"/>
</dbReference>
<evidence type="ECO:0000313" key="17">
    <source>
        <dbReference type="EMBL" id="QPG49955.1"/>
    </source>
</evidence>
<dbReference type="Proteomes" id="UP000033085">
    <property type="component" value="Chromosome"/>
</dbReference>
<evidence type="ECO:0000313" key="19">
    <source>
        <dbReference type="Proteomes" id="UP000033057"/>
    </source>
</evidence>
<sequence length="299" mass="32788">MSLGLREILNKHNGILSGTSACPGCPENMAMRMLGMGLGKDVVLVVVAGCSSVIQGNAPYNAYNFPTVNVAFAAGPATAAGLARAYKQKGKNVTIVVWAGDGGSADIGFASLSGAAERNDNILYLTVDNEAYMNSGGQRSGSTPFGAITTTTPEGKKENKKNLPLLMIAHNVPYVATASVGYPHDYIEKLKKARQVEGFRYVHVLTPDPYGWLFDPSKTVEVAKLAVQTCYWPLFEYYNGKLNISSESLHCLDRRTRRPIRDFLSIQGRFKKLTDEQIKILEQYIDNLWEKLKSMLNNP</sequence>
<dbReference type="Proteomes" id="UP000267993">
    <property type="component" value="Chromosome"/>
</dbReference>
<dbReference type="KEGG" id="ssol:SULB_0560"/>
<dbReference type="Proteomes" id="UP000033057">
    <property type="component" value="Chromosome"/>
</dbReference>
<evidence type="ECO:0000313" key="7">
    <source>
        <dbReference type="EMBL" id="AKA72957.1"/>
    </source>
</evidence>
<reference evidence="19 20" key="1">
    <citation type="journal article" date="2015" name="Genome Announc.">
        <title>Complete Genome Sequence of Sulfolobus solfataricus Strain 98/2 and Evolved Derivatives.</title>
        <authorList>
            <person name="McCarthy S."/>
            <person name="Gradnigo J."/>
            <person name="Johnson T."/>
            <person name="Payne S."/>
            <person name="Lipzen A."/>
            <person name="Martin J."/>
            <person name="Schackwitz W."/>
            <person name="Moriyama E."/>
            <person name="Blum P."/>
        </authorList>
    </citation>
    <scope>NUCLEOTIDE SEQUENCE [LARGE SCALE GENOMIC DNA]</scope>
    <source>
        <strain evidence="19">98/2 SULC</strain>
        <strain evidence="7">SARC-B</strain>
        <strain evidence="8">SARC-C</strain>
        <strain evidence="9 21">SULA</strain>
        <strain evidence="20">SULB</strain>
    </source>
</reference>
<dbReference type="Proteomes" id="UP000278715">
    <property type="component" value="Chromosome"/>
</dbReference>
<dbReference type="InterPro" id="IPR011766">
    <property type="entry name" value="TPP_enzyme_TPP-bd"/>
</dbReference>
<evidence type="ECO:0000313" key="13">
    <source>
        <dbReference type="EMBL" id="AZF75330.1"/>
    </source>
</evidence>
<comment type="catalytic activity">
    <reaction evidence="5">
        <text>a 2-oxocarboxylate + 2 oxidized [2Fe-2S]-[ferredoxin] + CoA = an acyl-CoA + 2 reduced [2Fe-2S]-[ferredoxin] + CO2 + H(+)</text>
        <dbReference type="Rhea" id="RHEA:42316"/>
        <dbReference type="Rhea" id="RHEA-COMP:10000"/>
        <dbReference type="Rhea" id="RHEA-COMP:10001"/>
        <dbReference type="ChEBI" id="CHEBI:15378"/>
        <dbReference type="ChEBI" id="CHEBI:16526"/>
        <dbReference type="ChEBI" id="CHEBI:33737"/>
        <dbReference type="ChEBI" id="CHEBI:33738"/>
        <dbReference type="ChEBI" id="CHEBI:35179"/>
        <dbReference type="ChEBI" id="CHEBI:57287"/>
        <dbReference type="ChEBI" id="CHEBI:58342"/>
        <dbReference type="EC" id="1.2.7.11"/>
    </reaction>
</comment>
<evidence type="ECO:0000256" key="4">
    <source>
        <dbReference type="ARBA" id="ARBA00023002"/>
    </source>
</evidence>
<dbReference type="NCBIfam" id="NF008818">
    <property type="entry name" value="PRK11864.1"/>
    <property type="match status" value="1"/>
</dbReference>
<protein>
    <recommendedName>
        <fullName evidence="3">2-oxoacid oxidoreductase (ferredoxin)</fullName>
        <ecNumber evidence="3">1.2.7.11</ecNumber>
    </recommendedName>
</protein>
<dbReference type="EMBL" id="CP033237">
    <property type="protein sequence ID" value="AZF72708.1"/>
    <property type="molecule type" value="Genomic_DNA"/>
</dbReference>
<dbReference type="OMA" id="CNIEYSI"/>
<dbReference type="EMBL" id="CP011057">
    <property type="protein sequence ID" value="AKA78349.1"/>
    <property type="molecule type" value="Genomic_DNA"/>
</dbReference>
<dbReference type="Proteomes" id="UP000594632">
    <property type="component" value="Chromosome"/>
</dbReference>
<evidence type="ECO:0000313" key="10">
    <source>
        <dbReference type="EMBL" id="AZF67468.1"/>
    </source>
</evidence>
<comment type="function">
    <text evidence="1">Catalyzes the coenzyme A-dependent oxidative decarboxylation of different 2-oxoacids such as 2-oxoglutarate, pyruvate and 2-oxobutyrate to form their CoA derivatives.</text>
</comment>
<dbReference type="GO" id="GO:0019164">
    <property type="term" value="F:pyruvate synthase activity"/>
    <property type="evidence" value="ECO:0007669"/>
    <property type="project" value="UniProtKB-ARBA"/>
</dbReference>
<evidence type="ECO:0000313" key="30">
    <source>
        <dbReference type="Proteomes" id="UP000594632"/>
    </source>
</evidence>
<gene>
    <name evidence="17" type="ORF">HFC64_09105</name>
    <name evidence="18" type="ORF">SSOP1_2879</name>
    <name evidence="9" type="ORF">SULA_0558</name>
    <name evidence="7" type="ORF">SULB_0560</name>
    <name evidence="8" type="ORF">SULC_0558</name>
    <name evidence="10" type="ORF">SULG_02860</name>
    <name evidence="11" type="ORF">SULH_02860</name>
    <name evidence="12" type="ORF">SULI_02860</name>
    <name evidence="13" type="ORF">SULM_02860</name>
    <name evidence="14" type="ORF">SULN_02860</name>
    <name evidence="15" type="ORF">SULO_02870</name>
    <name evidence="16" type="ORF">SULZ_02905</name>
</gene>
<reference evidence="7" key="5">
    <citation type="submission" date="2018-10" db="EMBL/GenBank/DDBJ databases">
        <authorList>
            <person name="McCarthy S."/>
            <person name="Gradnigo J."/>
            <person name="Johnson T."/>
            <person name="Payne S."/>
            <person name="Lipzen A."/>
            <person name="Schackwitz W."/>
            <person name="Martin J."/>
            <person name="Moriyama E."/>
            <person name="Blum P."/>
        </authorList>
    </citation>
    <scope>NUCLEOTIDE SEQUENCE</scope>
    <source>
        <strain evidence="7">SARC-B</strain>
        <strain evidence="8">SARC-C</strain>
        <strain evidence="9">SULA</strain>
    </source>
</reference>
<evidence type="ECO:0000313" key="12">
    <source>
        <dbReference type="EMBL" id="AZF72708.1"/>
    </source>
</evidence>
<evidence type="ECO:0000313" key="22">
    <source>
        <dbReference type="Proteomes" id="UP000076770"/>
    </source>
</evidence>
<evidence type="ECO:0000256" key="2">
    <source>
        <dbReference type="ARBA" id="ARBA00011631"/>
    </source>
</evidence>
<evidence type="ECO:0000313" key="9">
    <source>
        <dbReference type="EMBL" id="AKA78349.1"/>
    </source>
</evidence>
<dbReference type="EMBL" id="CP033239">
    <property type="protein sequence ID" value="AZF77939.1"/>
    <property type="molecule type" value="Genomic_DNA"/>
</dbReference>
<dbReference type="Pfam" id="PF02775">
    <property type="entry name" value="TPP_enzyme_C"/>
    <property type="match status" value="1"/>
</dbReference>
<reference evidence="23 24" key="4">
    <citation type="journal article" date="2018" name="Proc. Natl. Acad. Sci. U.S.A.">
        <title>Nonmutational mechanism of inheritance in the Archaeon Sulfolobus solfataricus.</title>
        <authorList>
            <person name="Payne S."/>
            <person name="McCarthy S."/>
            <person name="Johnson T."/>
            <person name="North E."/>
            <person name="Blum P."/>
        </authorList>
    </citation>
    <scope>NUCLEOTIDE SEQUENCE [LARGE SCALE GENOMIC DNA]</scope>
    <source>
        <strain evidence="11 23">SARC-H</strain>
        <strain evidence="12 27">SARC-I</strain>
        <strain evidence="14 28">SARC-N</strain>
        <strain evidence="15 29">SARC-O</strain>
        <strain evidence="16 24">SUL120</strain>
        <strain evidence="10 25">SULG</strain>
        <strain evidence="13 26">SULM</strain>
    </source>
</reference>
<evidence type="ECO:0000313" key="25">
    <source>
        <dbReference type="Proteomes" id="UP000273194"/>
    </source>
</evidence>
<dbReference type="GO" id="GO:0030976">
    <property type="term" value="F:thiamine pyrophosphate binding"/>
    <property type="evidence" value="ECO:0007669"/>
    <property type="project" value="InterPro"/>
</dbReference>
<dbReference type="InterPro" id="IPR051479">
    <property type="entry name" value="PorB-like"/>
</dbReference>
<dbReference type="Proteomes" id="UP000273194">
    <property type="component" value="Chromosome"/>
</dbReference>
<evidence type="ECO:0000313" key="26">
    <source>
        <dbReference type="Proteomes" id="UP000273443"/>
    </source>
</evidence>
<accession>A0A0E3M9N8</accession>
<dbReference type="Gene3D" id="3.40.50.970">
    <property type="match status" value="2"/>
</dbReference>
<dbReference type="Proteomes" id="UP000033106">
    <property type="component" value="Chromosome"/>
</dbReference>
<evidence type="ECO:0000256" key="5">
    <source>
        <dbReference type="ARBA" id="ARBA00048893"/>
    </source>
</evidence>
<dbReference type="KEGG" id="ssoa:SULA_0558"/>
<dbReference type="EMBL" id="CP033240">
    <property type="protein sequence ID" value="AZF80545.1"/>
    <property type="molecule type" value="Genomic_DNA"/>
</dbReference>
<reference evidence="18" key="3">
    <citation type="submission" date="2016-04" db="EMBL/GenBank/DDBJ databases">
        <authorList>
            <person name="Evans L.H."/>
            <person name="Alamgir A."/>
            <person name="Owens N."/>
            <person name="Weber N.D."/>
            <person name="Virtaneva K."/>
            <person name="Barbian K."/>
            <person name="Babar A."/>
            <person name="Rosenke K."/>
        </authorList>
    </citation>
    <scope>NUCLEOTIDE SEQUENCE</scope>
    <source>
        <strain evidence="18">P1</strain>
    </source>
</reference>
<keyword evidence="4 7" id="KW-0560">Oxidoreductase</keyword>
<dbReference type="EMBL" id="CP011056">
    <property type="protein sequence ID" value="AKA75656.1"/>
    <property type="molecule type" value="Genomic_DNA"/>
</dbReference>
<dbReference type="PANTHER" id="PTHR42897">
    <property type="entry name" value="PYRUVATE SYNTHASE SUBUNIT PORB"/>
    <property type="match status" value="1"/>
</dbReference>
<evidence type="ECO:0000313" key="27">
    <source>
        <dbReference type="Proteomes" id="UP000275843"/>
    </source>
</evidence>
<evidence type="ECO:0000313" key="14">
    <source>
        <dbReference type="EMBL" id="AZF77939.1"/>
    </source>
</evidence>
<keyword evidence="7" id="KW-0670">Pyruvate</keyword>
<dbReference type="Proteomes" id="UP000273443">
    <property type="component" value="Chromosome"/>
</dbReference>
<dbReference type="PROSITE" id="PS51257">
    <property type="entry name" value="PROKAR_LIPOPROTEIN"/>
    <property type="match status" value="1"/>
</dbReference>
<evidence type="ECO:0000313" key="20">
    <source>
        <dbReference type="Proteomes" id="UP000033085"/>
    </source>
</evidence>
<evidence type="ECO:0000313" key="24">
    <source>
        <dbReference type="Proteomes" id="UP000269431"/>
    </source>
</evidence>
<evidence type="ECO:0000313" key="11">
    <source>
        <dbReference type="EMBL" id="AZF70088.1"/>
    </source>
</evidence>
<dbReference type="InterPro" id="IPR029061">
    <property type="entry name" value="THDP-binding"/>
</dbReference>
<evidence type="ECO:0000313" key="28">
    <source>
        <dbReference type="Proteomes" id="UP000278715"/>
    </source>
</evidence>
<dbReference type="EMBL" id="CP033241">
    <property type="protein sequence ID" value="AZF83153.1"/>
    <property type="molecule type" value="Genomic_DNA"/>
</dbReference>